<proteinExistence type="predicted"/>
<evidence type="ECO:0000256" key="2">
    <source>
        <dbReference type="ARBA" id="ARBA00022723"/>
    </source>
</evidence>
<sequence>ELSMPKLRTPVLLVCLALFSAASTARAQQEVENPFTSTQDVSAGMKTFRSHCTTCHGRSGLGDRGPNLTLGSFRYAINDPTMFRVVRRGIPNTDMPGLYNSDKNIWQIVAYIRTLAQNQDGEPLSGNPTNGERIFYTQEDCAQCHTVNTKGGGGAPDLSNIGWQRSATHLRRSLTAPNANVEPEWWGIRVTQTNGETTSGWRLDEDTFSIRLLDPDRNLLSFNKSELLAFERLEDSPMVSYEDILSEQEIDDLVAYLHSLGRGRP</sequence>
<gene>
    <name evidence="5" type="ORF">METZ01_LOCUS332313</name>
</gene>
<dbReference type="InterPro" id="IPR036909">
    <property type="entry name" value="Cyt_c-like_dom_sf"/>
</dbReference>
<feature type="domain" description="Cytochrome c" evidence="4">
    <location>
        <begin position="126"/>
        <end position="261"/>
    </location>
</feature>
<dbReference type="Pfam" id="PF13442">
    <property type="entry name" value="Cytochrome_CBB3"/>
    <property type="match status" value="1"/>
</dbReference>
<dbReference type="PANTHER" id="PTHR33546">
    <property type="entry name" value="LARGE, MULTIFUNCTIONAL SECRETED PROTEIN-RELATED"/>
    <property type="match status" value="1"/>
</dbReference>
<dbReference type="Gene3D" id="1.10.760.10">
    <property type="entry name" value="Cytochrome c-like domain"/>
    <property type="match status" value="2"/>
</dbReference>
<dbReference type="AlphaFoldDB" id="A0A382Q1N4"/>
<dbReference type="GO" id="GO:0046872">
    <property type="term" value="F:metal ion binding"/>
    <property type="evidence" value="ECO:0007669"/>
    <property type="project" value="UniProtKB-KW"/>
</dbReference>
<feature type="domain" description="Cytochrome c" evidence="4">
    <location>
        <begin position="39"/>
        <end position="116"/>
    </location>
</feature>
<keyword evidence="2" id="KW-0479">Metal-binding</keyword>
<evidence type="ECO:0000256" key="3">
    <source>
        <dbReference type="ARBA" id="ARBA00023004"/>
    </source>
</evidence>
<dbReference type="PROSITE" id="PS51007">
    <property type="entry name" value="CYTC"/>
    <property type="match status" value="2"/>
</dbReference>
<dbReference type="SUPFAM" id="SSF46626">
    <property type="entry name" value="Cytochrome c"/>
    <property type="match status" value="2"/>
</dbReference>
<evidence type="ECO:0000256" key="1">
    <source>
        <dbReference type="ARBA" id="ARBA00022617"/>
    </source>
</evidence>
<evidence type="ECO:0000259" key="4">
    <source>
        <dbReference type="PROSITE" id="PS51007"/>
    </source>
</evidence>
<keyword evidence="1" id="KW-0349">Heme</keyword>
<protein>
    <recommendedName>
        <fullName evidence="4">Cytochrome c domain-containing protein</fullName>
    </recommendedName>
</protein>
<name>A0A382Q1N4_9ZZZZ</name>
<dbReference type="InterPro" id="IPR009056">
    <property type="entry name" value="Cyt_c-like_dom"/>
</dbReference>
<evidence type="ECO:0000313" key="5">
    <source>
        <dbReference type="EMBL" id="SVC79459.1"/>
    </source>
</evidence>
<keyword evidence="3" id="KW-0408">Iron</keyword>
<feature type="non-terminal residue" evidence="5">
    <location>
        <position position="1"/>
    </location>
</feature>
<dbReference type="Pfam" id="PF00034">
    <property type="entry name" value="Cytochrom_C"/>
    <property type="match status" value="1"/>
</dbReference>
<dbReference type="PANTHER" id="PTHR33546:SF1">
    <property type="entry name" value="LARGE, MULTIFUNCTIONAL SECRETED PROTEIN"/>
    <property type="match status" value="1"/>
</dbReference>
<reference evidence="5" key="1">
    <citation type="submission" date="2018-05" db="EMBL/GenBank/DDBJ databases">
        <authorList>
            <person name="Lanie J.A."/>
            <person name="Ng W.-L."/>
            <person name="Kazmierczak K.M."/>
            <person name="Andrzejewski T.M."/>
            <person name="Davidsen T.M."/>
            <person name="Wayne K.J."/>
            <person name="Tettelin H."/>
            <person name="Glass J.I."/>
            <person name="Rusch D."/>
            <person name="Podicherti R."/>
            <person name="Tsui H.-C.T."/>
            <person name="Winkler M.E."/>
        </authorList>
    </citation>
    <scope>NUCLEOTIDE SEQUENCE</scope>
</reference>
<accession>A0A382Q1N4</accession>
<dbReference type="EMBL" id="UINC01111327">
    <property type="protein sequence ID" value="SVC79459.1"/>
    <property type="molecule type" value="Genomic_DNA"/>
</dbReference>
<dbReference type="GO" id="GO:0009055">
    <property type="term" value="F:electron transfer activity"/>
    <property type="evidence" value="ECO:0007669"/>
    <property type="project" value="InterPro"/>
</dbReference>
<dbReference type="GO" id="GO:0020037">
    <property type="term" value="F:heme binding"/>
    <property type="evidence" value="ECO:0007669"/>
    <property type="project" value="InterPro"/>
</dbReference>
<organism evidence="5">
    <name type="scientific">marine metagenome</name>
    <dbReference type="NCBI Taxonomy" id="408172"/>
    <lineage>
        <taxon>unclassified sequences</taxon>
        <taxon>metagenomes</taxon>
        <taxon>ecological metagenomes</taxon>
    </lineage>
</organism>